<organism evidence="2 3">
    <name type="scientific">Lineolata rhizophorae</name>
    <dbReference type="NCBI Taxonomy" id="578093"/>
    <lineage>
        <taxon>Eukaryota</taxon>
        <taxon>Fungi</taxon>
        <taxon>Dikarya</taxon>
        <taxon>Ascomycota</taxon>
        <taxon>Pezizomycotina</taxon>
        <taxon>Dothideomycetes</taxon>
        <taxon>Dothideomycetes incertae sedis</taxon>
        <taxon>Lineolatales</taxon>
        <taxon>Lineolataceae</taxon>
        <taxon>Lineolata</taxon>
    </lineage>
</organism>
<keyword evidence="3" id="KW-1185">Reference proteome</keyword>
<gene>
    <name evidence="2" type="ORF">BDY21DRAFT_363935</name>
</gene>
<dbReference type="Proteomes" id="UP000799766">
    <property type="component" value="Unassembled WGS sequence"/>
</dbReference>
<evidence type="ECO:0000313" key="3">
    <source>
        <dbReference type="Proteomes" id="UP000799766"/>
    </source>
</evidence>
<dbReference type="EMBL" id="MU001680">
    <property type="protein sequence ID" value="KAF2457686.1"/>
    <property type="molecule type" value="Genomic_DNA"/>
</dbReference>
<proteinExistence type="predicted"/>
<protein>
    <submittedName>
        <fullName evidence="2">Uncharacterized protein</fullName>
    </submittedName>
</protein>
<name>A0A6A6P152_9PEZI</name>
<dbReference type="AlphaFoldDB" id="A0A6A6P152"/>
<evidence type="ECO:0000313" key="2">
    <source>
        <dbReference type="EMBL" id="KAF2457686.1"/>
    </source>
</evidence>
<accession>A0A6A6P152</accession>
<sequence length="196" mass="21556">MATDQGKCKNLVDGNVLAEKDPAPRTLFSAFGFPAYAITTSSSPRHRDQHVHHPSNVYPQPALDCGSAADQFAQPDADYYHKIRLLDSTNPADAEASVASSDEDELAEIARQSMVGSVSKLNRETLRRELTRRKYRKWQEEVNALDNGEPSSGKQKDVQINGNNSEEQGDEFESARSSQSGRTVISISISDILTTT</sequence>
<evidence type="ECO:0000256" key="1">
    <source>
        <dbReference type="SAM" id="MobiDB-lite"/>
    </source>
</evidence>
<reference evidence="2" key="1">
    <citation type="journal article" date="2020" name="Stud. Mycol.">
        <title>101 Dothideomycetes genomes: a test case for predicting lifestyles and emergence of pathogens.</title>
        <authorList>
            <person name="Haridas S."/>
            <person name="Albert R."/>
            <person name="Binder M."/>
            <person name="Bloem J."/>
            <person name="Labutti K."/>
            <person name="Salamov A."/>
            <person name="Andreopoulos B."/>
            <person name="Baker S."/>
            <person name="Barry K."/>
            <person name="Bills G."/>
            <person name="Bluhm B."/>
            <person name="Cannon C."/>
            <person name="Castanera R."/>
            <person name="Culley D."/>
            <person name="Daum C."/>
            <person name="Ezra D."/>
            <person name="Gonzalez J."/>
            <person name="Henrissat B."/>
            <person name="Kuo A."/>
            <person name="Liang C."/>
            <person name="Lipzen A."/>
            <person name="Lutzoni F."/>
            <person name="Magnuson J."/>
            <person name="Mondo S."/>
            <person name="Nolan M."/>
            <person name="Ohm R."/>
            <person name="Pangilinan J."/>
            <person name="Park H.-J."/>
            <person name="Ramirez L."/>
            <person name="Alfaro M."/>
            <person name="Sun H."/>
            <person name="Tritt A."/>
            <person name="Yoshinaga Y."/>
            <person name="Zwiers L.-H."/>
            <person name="Turgeon B."/>
            <person name="Goodwin S."/>
            <person name="Spatafora J."/>
            <person name="Crous P."/>
            <person name="Grigoriev I."/>
        </authorList>
    </citation>
    <scope>NUCLEOTIDE SEQUENCE</scope>
    <source>
        <strain evidence="2">ATCC 16933</strain>
    </source>
</reference>
<feature type="region of interest" description="Disordered" evidence="1">
    <location>
        <begin position="141"/>
        <end position="187"/>
    </location>
</feature>
<feature type="compositionally biased region" description="Polar residues" evidence="1">
    <location>
        <begin position="149"/>
        <end position="166"/>
    </location>
</feature>